<dbReference type="EMBL" id="JBHSDU010000010">
    <property type="protein sequence ID" value="MFC4311843.1"/>
    <property type="molecule type" value="Genomic_DNA"/>
</dbReference>
<keyword evidence="2" id="KW-1185">Reference proteome</keyword>
<evidence type="ECO:0008006" key="3">
    <source>
        <dbReference type="Google" id="ProtNLM"/>
    </source>
</evidence>
<protein>
    <recommendedName>
        <fullName evidence="3">Lipoprotein</fullName>
    </recommendedName>
</protein>
<evidence type="ECO:0000313" key="2">
    <source>
        <dbReference type="Proteomes" id="UP001595904"/>
    </source>
</evidence>
<dbReference type="Proteomes" id="UP001595904">
    <property type="component" value="Unassembled WGS sequence"/>
</dbReference>
<gene>
    <name evidence="1" type="ORF">ACFPN2_22350</name>
</gene>
<proteinExistence type="predicted"/>
<evidence type="ECO:0000313" key="1">
    <source>
        <dbReference type="EMBL" id="MFC4311843.1"/>
    </source>
</evidence>
<organism evidence="1 2">
    <name type="scientific">Steroidobacter flavus</name>
    <dbReference type="NCBI Taxonomy" id="1842136"/>
    <lineage>
        <taxon>Bacteria</taxon>
        <taxon>Pseudomonadati</taxon>
        <taxon>Pseudomonadota</taxon>
        <taxon>Gammaproteobacteria</taxon>
        <taxon>Steroidobacterales</taxon>
        <taxon>Steroidobacteraceae</taxon>
        <taxon>Steroidobacter</taxon>
    </lineage>
</organism>
<comment type="caution">
    <text evidence="1">The sequence shown here is derived from an EMBL/GenBank/DDBJ whole genome shotgun (WGS) entry which is preliminary data.</text>
</comment>
<dbReference type="RefSeq" id="WP_380600733.1">
    <property type="nucleotide sequence ID" value="NZ_JBHSDU010000010.1"/>
</dbReference>
<name>A0ABV8SYY8_9GAMM</name>
<sequence>MDRITELAHVSTPAYNRNEVNRVGIPPGWQIAQLAIGITMLMLAGCQKKHFEWTEEVRLADGSSVQVERSTRYGRVLTEMGGPTSRWVSEATVTIVEEGRKLPTWSHAMEPLVLDRDPATGRWRLLASAVDYCDYARRFGEPYVTYPTFELKGTEWAYVGMPESMLNRRANLLVGTPKAELGRDPHLSAEDVAISNAGLERAGLVRPAMADYCAEQNKLMKR</sequence>
<accession>A0ABV8SYY8</accession>
<reference evidence="2" key="1">
    <citation type="journal article" date="2019" name="Int. J. Syst. Evol. Microbiol.">
        <title>The Global Catalogue of Microorganisms (GCM) 10K type strain sequencing project: providing services to taxonomists for standard genome sequencing and annotation.</title>
        <authorList>
            <consortium name="The Broad Institute Genomics Platform"/>
            <consortium name="The Broad Institute Genome Sequencing Center for Infectious Disease"/>
            <person name="Wu L."/>
            <person name="Ma J."/>
        </authorList>
    </citation>
    <scope>NUCLEOTIDE SEQUENCE [LARGE SCALE GENOMIC DNA]</scope>
    <source>
        <strain evidence="2">CGMCC 1.10759</strain>
    </source>
</reference>